<dbReference type="RefSeq" id="WP_205109319.1">
    <property type="nucleotide sequence ID" value="NZ_CAWUJD010000001.1"/>
</dbReference>
<evidence type="ECO:0000256" key="2">
    <source>
        <dbReference type="ARBA" id="ARBA00022692"/>
    </source>
</evidence>
<evidence type="ECO:0000256" key="4">
    <source>
        <dbReference type="ARBA" id="ARBA00023136"/>
    </source>
</evidence>
<feature type="transmembrane region" description="Helical" evidence="5">
    <location>
        <begin position="65"/>
        <end position="84"/>
    </location>
</feature>
<organism evidence="6 7">
    <name type="scientific">Marseilla massiliensis</name>
    <dbReference type="NCBI Taxonomy" id="1841864"/>
    <lineage>
        <taxon>Bacteria</taxon>
        <taxon>Pseudomonadati</taxon>
        <taxon>Bacteroidota</taxon>
        <taxon>Bacteroidia</taxon>
        <taxon>Bacteroidales</taxon>
        <taxon>Prevotellaceae</taxon>
        <taxon>Marseilla</taxon>
    </lineage>
</organism>
<dbReference type="EMBL" id="JACJJL010000011">
    <property type="protein sequence ID" value="MBM6661658.1"/>
    <property type="molecule type" value="Genomic_DNA"/>
</dbReference>
<evidence type="ECO:0000313" key="6">
    <source>
        <dbReference type="EMBL" id="MBM6661658.1"/>
    </source>
</evidence>
<evidence type="ECO:0000256" key="1">
    <source>
        <dbReference type="ARBA" id="ARBA00004141"/>
    </source>
</evidence>
<name>A0A939B2W6_9BACT</name>
<sequence>MRQLNNTESFIFLAGAVMMVVGSAANIFLQGWAPYVFAMGALAFVLMQLKQRYEGNNLTIRRLRGIMIASDVCFLLAALLMFANQGNFIGLRWTYYVNYVHNNWVVALLIAAVLQLYSTHRISRELDKEAKKL</sequence>
<reference evidence="6 7" key="1">
    <citation type="journal article" date="2021" name="Sci. Rep.">
        <title>The distribution of antibiotic resistance genes in chicken gut microbiota commensals.</title>
        <authorList>
            <person name="Juricova H."/>
            <person name="Matiasovicova J."/>
            <person name="Kubasova T."/>
            <person name="Cejkova D."/>
            <person name="Rychlik I."/>
        </authorList>
    </citation>
    <scope>NUCLEOTIDE SEQUENCE [LARGE SCALE GENOMIC DNA]</scope>
    <source>
        <strain evidence="6 7">An819</strain>
    </source>
</reference>
<evidence type="ECO:0000256" key="3">
    <source>
        <dbReference type="ARBA" id="ARBA00022989"/>
    </source>
</evidence>
<feature type="transmembrane region" description="Helical" evidence="5">
    <location>
        <begin position="35"/>
        <end position="53"/>
    </location>
</feature>
<comment type="subcellular location">
    <subcellularLocation>
        <location evidence="1">Membrane</location>
        <topology evidence="1">Multi-pass membrane protein</topology>
    </subcellularLocation>
</comment>
<proteinExistence type="predicted"/>
<keyword evidence="7" id="KW-1185">Reference proteome</keyword>
<accession>A0A939B2W6</accession>
<feature type="transmembrane region" description="Helical" evidence="5">
    <location>
        <begin position="9"/>
        <end position="29"/>
    </location>
</feature>
<dbReference type="InterPro" id="IPR037294">
    <property type="entry name" value="ABC_BtuC-like"/>
</dbReference>
<evidence type="ECO:0000313" key="7">
    <source>
        <dbReference type="Proteomes" id="UP000764045"/>
    </source>
</evidence>
<keyword evidence="3 5" id="KW-1133">Transmembrane helix</keyword>
<keyword evidence="4 5" id="KW-0472">Membrane</keyword>
<dbReference type="AlphaFoldDB" id="A0A939B2W6"/>
<comment type="caution">
    <text evidence="6">The sequence shown here is derived from an EMBL/GenBank/DDBJ whole genome shotgun (WGS) entry which is preliminary data.</text>
</comment>
<gene>
    <name evidence="6" type="ORF">H6B30_07830</name>
</gene>
<feature type="transmembrane region" description="Helical" evidence="5">
    <location>
        <begin position="104"/>
        <end position="123"/>
    </location>
</feature>
<dbReference type="SUPFAM" id="SSF81345">
    <property type="entry name" value="ABC transporter involved in vitamin B12 uptake, BtuC"/>
    <property type="match status" value="1"/>
</dbReference>
<protein>
    <submittedName>
        <fullName evidence="6">Uncharacterized protein</fullName>
    </submittedName>
</protein>
<evidence type="ECO:0000256" key="5">
    <source>
        <dbReference type="SAM" id="Phobius"/>
    </source>
</evidence>
<dbReference type="GO" id="GO:0016020">
    <property type="term" value="C:membrane"/>
    <property type="evidence" value="ECO:0007669"/>
    <property type="project" value="UniProtKB-SubCell"/>
</dbReference>
<dbReference type="Proteomes" id="UP000764045">
    <property type="component" value="Unassembled WGS sequence"/>
</dbReference>
<keyword evidence="2 5" id="KW-0812">Transmembrane</keyword>